<dbReference type="AlphaFoldDB" id="A0A8J8T4Z3"/>
<feature type="region of interest" description="Disordered" evidence="1">
    <location>
        <begin position="413"/>
        <end position="435"/>
    </location>
</feature>
<organism evidence="2 3">
    <name type="scientific">Halteria grandinella</name>
    <dbReference type="NCBI Taxonomy" id="5974"/>
    <lineage>
        <taxon>Eukaryota</taxon>
        <taxon>Sar</taxon>
        <taxon>Alveolata</taxon>
        <taxon>Ciliophora</taxon>
        <taxon>Intramacronucleata</taxon>
        <taxon>Spirotrichea</taxon>
        <taxon>Stichotrichia</taxon>
        <taxon>Sporadotrichida</taxon>
        <taxon>Halteriidae</taxon>
        <taxon>Halteria</taxon>
    </lineage>
</organism>
<comment type="caution">
    <text evidence="2">The sequence shown here is derived from an EMBL/GenBank/DDBJ whole genome shotgun (WGS) entry which is preliminary data.</text>
</comment>
<protein>
    <submittedName>
        <fullName evidence="2">Uncharacterized protein</fullName>
    </submittedName>
</protein>
<feature type="compositionally biased region" description="Polar residues" evidence="1">
    <location>
        <begin position="413"/>
        <end position="431"/>
    </location>
</feature>
<dbReference type="Proteomes" id="UP000785679">
    <property type="component" value="Unassembled WGS sequence"/>
</dbReference>
<gene>
    <name evidence="2" type="ORF">FGO68_gene10030</name>
</gene>
<evidence type="ECO:0000256" key="1">
    <source>
        <dbReference type="SAM" id="MobiDB-lite"/>
    </source>
</evidence>
<evidence type="ECO:0000313" key="3">
    <source>
        <dbReference type="Proteomes" id="UP000785679"/>
    </source>
</evidence>
<reference evidence="2" key="1">
    <citation type="submission" date="2019-06" db="EMBL/GenBank/DDBJ databases">
        <authorList>
            <person name="Zheng W."/>
        </authorList>
    </citation>
    <scope>NUCLEOTIDE SEQUENCE</scope>
    <source>
        <strain evidence="2">QDHG01</strain>
    </source>
</reference>
<name>A0A8J8T4Z3_HALGN</name>
<accession>A0A8J8T4Z3</accession>
<feature type="region of interest" description="Disordered" evidence="1">
    <location>
        <begin position="219"/>
        <end position="244"/>
    </location>
</feature>
<proteinExistence type="predicted"/>
<keyword evidence="3" id="KW-1185">Reference proteome</keyword>
<dbReference type="EMBL" id="RRYP01005556">
    <property type="protein sequence ID" value="TNV81935.1"/>
    <property type="molecule type" value="Genomic_DNA"/>
</dbReference>
<sequence>MSILQDYLVDLDNRCQLDLLPSKEDCRNPMTPLLDDDQLGVPIDYYASDALGSNIEREGECYNALPTLKYKPIAQTHVHKRMLQTGEDQEDQGKFTIQLGTGVVNTASKVLKFTKFGNALENSNFGDEGSDDFLDEYGQEFESNPHLEEQLCMSVDNDKVIEYMEQFNEEQDYQNQNSEALADSESKYIKREDGIYPSVEANSEQQQLYLGLQRSYSSSSGADVKNQDSQACPPPSVSKDNSINDISFPSSYKLGCSPHSPLVQQSDKEVERAEDQFKVRDGSTGCQLMKIQHIMEHCPDLDIPGKQLERSGDPKIIELILSGRRNECSVMDVLRNQEYEECEDNIIFTESNSSLLYPSLEKSNIIQNQNSKKSGKASIARQKLINNENIDCGQSGSQIISQSIAFNRIDIQSSPKSSYQQQTGQRPQVPNSGAGIYPRDSLPIIIGEQNEIKSTHMIARQILLNPNNEQYISRINDGDDSLNEEDLLKLSQKRQQHTSKIGKSSIKESCEEDSISECGMQIINLLKNDKAFPNTINFREFKNVLKGDRNLPEAGQFDEEYEPSENELDEGLGCSSPAYIKMLCRQALPKVNGKLQSLRQVKNKALNQNKFIVTMDYKL</sequence>
<evidence type="ECO:0000313" key="2">
    <source>
        <dbReference type="EMBL" id="TNV81935.1"/>
    </source>
</evidence>